<dbReference type="PANTHER" id="PTHR43489">
    <property type="entry name" value="ISOMERASE"/>
    <property type="match status" value="1"/>
</dbReference>
<evidence type="ECO:0000313" key="5">
    <source>
        <dbReference type="Proteomes" id="UP001524318"/>
    </source>
</evidence>
<dbReference type="EMBL" id="JANCLV010000004">
    <property type="protein sequence ID" value="MCP8999842.1"/>
    <property type="molecule type" value="Genomic_DNA"/>
</dbReference>
<evidence type="ECO:0000256" key="2">
    <source>
        <dbReference type="ARBA" id="ARBA00023277"/>
    </source>
</evidence>
<dbReference type="InterPro" id="IPR013022">
    <property type="entry name" value="Xyl_isomerase-like_TIM-brl"/>
</dbReference>
<dbReference type="PANTHER" id="PTHR43489:SF7">
    <property type="entry name" value="3-DEHYDRO-D-GULOSIDE 4-EPIMERASE-RELATED"/>
    <property type="match status" value="1"/>
</dbReference>
<dbReference type="GO" id="GO:0016853">
    <property type="term" value="F:isomerase activity"/>
    <property type="evidence" value="ECO:0007669"/>
    <property type="project" value="UniProtKB-KW"/>
</dbReference>
<name>A0ABT1LN13_9MICC</name>
<dbReference type="InterPro" id="IPR050417">
    <property type="entry name" value="Sugar_Epim/Isomerase"/>
</dbReference>
<comment type="caution">
    <text evidence="4">The sequence shown here is derived from an EMBL/GenBank/DDBJ whole genome shotgun (WGS) entry which is preliminary data.</text>
</comment>
<accession>A0ABT1LN13</accession>
<keyword evidence="1 4" id="KW-0413">Isomerase</keyword>
<proteinExistence type="predicted"/>
<dbReference type="SUPFAM" id="SSF51658">
    <property type="entry name" value="Xylose isomerase-like"/>
    <property type="match status" value="1"/>
</dbReference>
<evidence type="ECO:0000259" key="3">
    <source>
        <dbReference type="Pfam" id="PF01261"/>
    </source>
</evidence>
<sequence length="270" mass="28645">MIVDSIDRQSVDGLAATAALWGADGVEVHTDLAASLPTQEMKKAGARHGVDWTLGVVLTAENNLVSPDPAIRRAGVEHITSAVRAAADIGATNIGGVLSAAGRIFSGRPVTPSELERAAEGLTEVSAVAQALDVTVSIEATSRYLGYVLNTAEQARGLIDQIGSSHIKVQLDTFHMNIEEASVPQGILDAGNRLGYVQIAESHRGLLGSGHVPWADVMKSLRAVDYDGWLTFEAFTPTHAKIAAKSNTWRHLCTEKAMVTKGIDYLRGLT</sequence>
<gene>
    <name evidence="4" type="ORF">NFC73_08875</name>
</gene>
<dbReference type="Pfam" id="PF01261">
    <property type="entry name" value="AP_endonuc_2"/>
    <property type="match status" value="1"/>
</dbReference>
<reference evidence="4 5" key="1">
    <citation type="submission" date="2022-06" db="EMBL/GenBank/DDBJ databases">
        <title>Pseudarthrobacter sp. strain RMG13 Genome sequencing and assembly.</title>
        <authorList>
            <person name="Kim I."/>
        </authorList>
    </citation>
    <scope>NUCLEOTIDE SEQUENCE [LARGE SCALE GENOMIC DNA]</scope>
    <source>
        <strain evidence="4 5">RMG13</strain>
    </source>
</reference>
<dbReference type="Gene3D" id="3.20.20.150">
    <property type="entry name" value="Divalent-metal-dependent TIM barrel enzymes"/>
    <property type="match status" value="1"/>
</dbReference>
<evidence type="ECO:0000313" key="4">
    <source>
        <dbReference type="EMBL" id="MCP8999842.1"/>
    </source>
</evidence>
<keyword evidence="5" id="KW-1185">Reference proteome</keyword>
<protein>
    <submittedName>
        <fullName evidence="4">Sugar phosphate isomerase/epimerase</fullName>
    </submittedName>
</protein>
<evidence type="ECO:0000256" key="1">
    <source>
        <dbReference type="ARBA" id="ARBA00023235"/>
    </source>
</evidence>
<dbReference type="Proteomes" id="UP001524318">
    <property type="component" value="Unassembled WGS sequence"/>
</dbReference>
<dbReference type="InterPro" id="IPR036237">
    <property type="entry name" value="Xyl_isomerase-like_sf"/>
</dbReference>
<dbReference type="RefSeq" id="WP_254749421.1">
    <property type="nucleotide sequence ID" value="NZ_JANCLV010000004.1"/>
</dbReference>
<keyword evidence="2" id="KW-0119">Carbohydrate metabolism</keyword>
<feature type="domain" description="Xylose isomerase-like TIM barrel" evidence="3">
    <location>
        <begin position="17"/>
        <end position="244"/>
    </location>
</feature>
<organism evidence="4 5">
    <name type="scientific">Pseudarthrobacter humi</name>
    <dbReference type="NCBI Taxonomy" id="2952523"/>
    <lineage>
        <taxon>Bacteria</taxon>
        <taxon>Bacillati</taxon>
        <taxon>Actinomycetota</taxon>
        <taxon>Actinomycetes</taxon>
        <taxon>Micrococcales</taxon>
        <taxon>Micrococcaceae</taxon>
        <taxon>Pseudarthrobacter</taxon>
    </lineage>
</organism>